<gene>
    <name evidence="7" type="ORF">DM860_002358</name>
</gene>
<evidence type="ECO:0000256" key="5">
    <source>
        <dbReference type="RuleBase" id="RU362057"/>
    </source>
</evidence>
<accession>A0A328D092</accession>
<dbReference type="InterPro" id="IPR035595">
    <property type="entry name" value="UDP_glycos_trans_CS"/>
</dbReference>
<evidence type="ECO:0000256" key="1">
    <source>
        <dbReference type="ARBA" id="ARBA00009995"/>
    </source>
</evidence>
<dbReference type="CDD" id="cd03784">
    <property type="entry name" value="GT1_Gtf-like"/>
    <property type="match status" value="1"/>
</dbReference>
<dbReference type="EC" id="2.4.1.-" evidence="5"/>
<evidence type="ECO:0000256" key="3">
    <source>
        <dbReference type="ARBA" id="ARBA00022679"/>
    </source>
</evidence>
<dbReference type="Pfam" id="PF26168">
    <property type="entry name" value="Glyco_transf_N"/>
    <property type="match status" value="1"/>
</dbReference>
<dbReference type="FunFam" id="3.40.50.2000:FF:000060">
    <property type="entry name" value="Glycosyltransferase"/>
    <property type="match status" value="1"/>
</dbReference>
<evidence type="ECO:0000313" key="7">
    <source>
        <dbReference type="EMBL" id="RAL38380.1"/>
    </source>
</evidence>
<sequence>MATQRLNKVLLFPWIAKGHVTPYLELAKKLAKRNVQVYLCSSPIILESISEILAKHHPHISPSIHLLELHLPSSPELPPHHHTTTSLPPHLITVLQMAFQETKRVFYDIISTLNPELLIYDGFQPWAASHASSLNIPSVHLITTGAVTMSHFLHLFHVDEIKCDEFRFSPIHCHDNHEMRKFVEMCSSANEEEVIDIGVLCFRSLHLSKSFILINTCSEIEDKYIKYLSLLTKKEVIPIGPLIRESMDGDEHEEIMEWLQEKEESSCVLASFGSEYYMSNKEIEEIARGLELSDVNFIWSLKFPTGVNTSKEEAMPRGYLERMKHKGLVVKGWVPQAKILSDKRICGFLSHCGWNSVLESLASGVPIIALPIHLDQPINARLMEEIGVGVEVVKGENGEIKGEELAKALRKVVMVGKKSGETLETSMNSKAKELSERIKLRGDKVIDGAVGKLLQLCKGKN</sequence>
<keyword evidence="2 4" id="KW-0328">Glycosyltransferase</keyword>
<dbReference type="AlphaFoldDB" id="A0A328D092"/>
<feature type="domain" description="Glycosyltransferase N-terminal" evidence="6">
    <location>
        <begin position="9"/>
        <end position="243"/>
    </location>
</feature>
<dbReference type="Pfam" id="PF00201">
    <property type="entry name" value="UDPGT"/>
    <property type="match status" value="1"/>
</dbReference>
<keyword evidence="8" id="KW-1185">Reference proteome</keyword>
<keyword evidence="3 4" id="KW-0808">Transferase</keyword>
<dbReference type="Gene3D" id="3.40.50.2000">
    <property type="entry name" value="Glycogen Phosphorylase B"/>
    <property type="match status" value="2"/>
</dbReference>
<dbReference type="GO" id="GO:0008194">
    <property type="term" value="F:UDP-glycosyltransferase activity"/>
    <property type="evidence" value="ECO:0007669"/>
    <property type="project" value="InterPro"/>
</dbReference>
<evidence type="ECO:0000313" key="8">
    <source>
        <dbReference type="Proteomes" id="UP000249390"/>
    </source>
</evidence>
<dbReference type="Proteomes" id="UP000249390">
    <property type="component" value="Unassembled WGS sequence"/>
</dbReference>
<protein>
    <recommendedName>
        <fullName evidence="5">Glycosyltransferase</fullName>
        <ecNumber evidence="5">2.4.1.-</ecNumber>
    </recommendedName>
</protein>
<dbReference type="SUPFAM" id="SSF53756">
    <property type="entry name" value="UDP-Glycosyltransferase/glycogen phosphorylase"/>
    <property type="match status" value="1"/>
</dbReference>
<dbReference type="InterPro" id="IPR002213">
    <property type="entry name" value="UDP_glucos_trans"/>
</dbReference>
<evidence type="ECO:0000259" key="6">
    <source>
        <dbReference type="Pfam" id="PF26168"/>
    </source>
</evidence>
<proteinExistence type="inferred from homology"/>
<reference evidence="7 8" key="1">
    <citation type="submission" date="2018-06" db="EMBL/GenBank/DDBJ databases">
        <title>The Genome of Cuscuta australis (Dodder) Provides Insight into the Evolution of Plant Parasitism.</title>
        <authorList>
            <person name="Liu H."/>
        </authorList>
    </citation>
    <scope>NUCLEOTIDE SEQUENCE [LARGE SCALE GENOMIC DNA]</scope>
    <source>
        <strain evidence="8">cv. Yunnan</strain>
        <tissue evidence="7">Vines</tissue>
    </source>
</reference>
<dbReference type="InterPro" id="IPR058980">
    <property type="entry name" value="Glyco_transf_N"/>
</dbReference>
<dbReference type="EMBL" id="NQVE01000209">
    <property type="protein sequence ID" value="RAL38380.1"/>
    <property type="molecule type" value="Genomic_DNA"/>
</dbReference>
<dbReference type="PROSITE" id="PS00375">
    <property type="entry name" value="UDPGT"/>
    <property type="match status" value="1"/>
</dbReference>
<dbReference type="GO" id="GO:0016138">
    <property type="term" value="P:glycoside biosynthetic process"/>
    <property type="evidence" value="ECO:0007669"/>
    <property type="project" value="UniProtKB-ARBA"/>
</dbReference>
<dbReference type="PANTHER" id="PTHR48044:SF18">
    <property type="entry name" value="BETA-D-GLUCOSYL CROCETIN BETA-1,6-GLUCOSYLTRANSFERASE-LIKE"/>
    <property type="match status" value="1"/>
</dbReference>
<organism evidence="7 8">
    <name type="scientific">Cuscuta australis</name>
    <dbReference type="NCBI Taxonomy" id="267555"/>
    <lineage>
        <taxon>Eukaryota</taxon>
        <taxon>Viridiplantae</taxon>
        <taxon>Streptophyta</taxon>
        <taxon>Embryophyta</taxon>
        <taxon>Tracheophyta</taxon>
        <taxon>Spermatophyta</taxon>
        <taxon>Magnoliopsida</taxon>
        <taxon>eudicotyledons</taxon>
        <taxon>Gunneridae</taxon>
        <taxon>Pentapetalae</taxon>
        <taxon>asterids</taxon>
        <taxon>lamiids</taxon>
        <taxon>Solanales</taxon>
        <taxon>Convolvulaceae</taxon>
        <taxon>Cuscuteae</taxon>
        <taxon>Cuscuta</taxon>
        <taxon>Cuscuta subgen. Grammica</taxon>
        <taxon>Cuscuta sect. Cleistogrammica</taxon>
    </lineage>
</organism>
<comment type="caution">
    <text evidence="7">The sequence shown here is derived from an EMBL/GenBank/DDBJ whole genome shotgun (WGS) entry which is preliminary data.</text>
</comment>
<evidence type="ECO:0000256" key="2">
    <source>
        <dbReference type="ARBA" id="ARBA00022676"/>
    </source>
</evidence>
<comment type="similarity">
    <text evidence="1 4">Belongs to the UDP-glycosyltransferase family.</text>
</comment>
<name>A0A328D092_9ASTE</name>
<dbReference type="PANTHER" id="PTHR48044">
    <property type="entry name" value="GLYCOSYLTRANSFERASE"/>
    <property type="match status" value="1"/>
</dbReference>
<evidence type="ECO:0000256" key="4">
    <source>
        <dbReference type="RuleBase" id="RU003718"/>
    </source>
</evidence>